<evidence type="ECO:0000313" key="3">
    <source>
        <dbReference type="EMBL" id="SPX60477.1"/>
    </source>
</evidence>
<dbReference type="STRING" id="453.Lfee_1317"/>
<evidence type="ECO:0000313" key="4">
    <source>
        <dbReference type="Proteomes" id="UP000054698"/>
    </source>
</evidence>
<gene>
    <name evidence="2" type="ORF">Lfee_1317</name>
    <name evidence="3" type="ORF">NCTC12022_01208</name>
</gene>
<dbReference type="OrthoDB" id="9897558at2"/>
<keyword evidence="1" id="KW-0812">Transmembrane</keyword>
<dbReference type="Proteomes" id="UP000251942">
    <property type="component" value="Unassembled WGS sequence"/>
</dbReference>
<sequence>MVGTHTRTAFQTELKAQKNAATWQSQQMSIAERRKKSQIAVHGRNFIQSVEELKAIVSETYGELFFEHGFWDDLVDKATAALKTPNEQTLGLFAAKVTYLTETLQQYPVSNAIRGAINTMGGAFTTLVGALIAVTGLCMMASAGCFAGFILSLGLMVAGGITTAVGITEMNQNARFSIGSQIREISVFAGIVVPELAQKAKSAQESTLAFVFVQQPPVYMPPTYGAFYQPTPLYPQPTAPYQPTSQFPPSYVTESSFS</sequence>
<dbReference type="EMBL" id="LNYB01000049">
    <property type="protein sequence ID" value="KTC99756.1"/>
    <property type="molecule type" value="Genomic_DNA"/>
</dbReference>
<evidence type="ECO:0000256" key="1">
    <source>
        <dbReference type="SAM" id="Phobius"/>
    </source>
</evidence>
<evidence type="ECO:0000313" key="2">
    <source>
        <dbReference type="EMBL" id="KTC99756.1"/>
    </source>
</evidence>
<protein>
    <submittedName>
        <fullName evidence="2">Uncharacterized protein</fullName>
    </submittedName>
</protein>
<dbReference type="RefSeq" id="WP_058445113.1">
    <property type="nucleotide sequence ID" value="NZ_CAAAHT010000022.1"/>
</dbReference>
<dbReference type="AlphaFoldDB" id="A0A0W0TWE9"/>
<dbReference type="PATRIC" id="fig|453.4.peg.1430"/>
<accession>A0A0W0TWE9</accession>
<name>A0A0W0TWE9_9GAMM</name>
<reference evidence="2 4" key="1">
    <citation type="submission" date="2015-11" db="EMBL/GenBank/DDBJ databases">
        <title>Genomic analysis of 38 Legionella species identifies large and diverse effector repertoires.</title>
        <authorList>
            <person name="Burstein D."/>
            <person name="Amaro F."/>
            <person name="Zusman T."/>
            <person name="Lifshitz Z."/>
            <person name="Cohen O."/>
            <person name="Gilbert J.A."/>
            <person name="Pupko T."/>
            <person name="Shuman H.A."/>
            <person name="Segal G."/>
        </authorList>
    </citation>
    <scope>NUCLEOTIDE SEQUENCE [LARGE SCALE GENOMIC DNA]</scope>
    <source>
        <strain evidence="2 4">WO-44C</strain>
    </source>
</reference>
<keyword evidence="1" id="KW-1133">Transmembrane helix</keyword>
<evidence type="ECO:0000313" key="5">
    <source>
        <dbReference type="Proteomes" id="UP000251942"/>
    </source>
</evidence>
<proteinExistence type="predicted"/>
<organism evidence="2 4">
    <name type="scientific">Legionella feeleii</name>
    <dbReference type="NCBI Taxonomy" id="453"/>
    <lineage>
        <taxon>Bacteria</taxon>
        <taxon>Pseudomonadati</taxon>
        <taxon>Pseudomonadota</taxon>
        <taxon>Gammaproteobacteria</taxon>
        <taxon>Legionellales</taxon>
        <taxon>Legionellaceae</taxon>
        <taxon>Legionella</taxon>
    </lineage>
</organism>
<reference evidence="3 5" key="2">
    <citation type="submission" date="2018-06" db="EMBL/GenBank/DDBJ databases">
        <authorList>
            <consortium name="Pathogen Informatics"/>
            <person name="Doyle S."/>
        </authorList>
    </citation>
    <scope>NUCLEOTIDE SEQUENCE [LARGE SCALE GENOMIC DNA]</scope>
    <source>
        <strain evidence="3 5">NCTC12022</strain>
    </source>
</reference>
<keyword evidence="1" id="KW-0472">Membrane</keyword>
<keyword evidence="4" id="KW-1185">Reference proteome</keyword>
<feature type="transmembrane region" description="Helical" evidence="1">
    <location>
        <begin position="149"/>
        <end position="167"/>
    </location>
</feature>
<dbReference type="Proteomes" id="UP000054698">
    <property type="component" value="Unassembled WGS sequence"/>
</dbReference>
<dbReference type="EMBL" id="UASS01000010">
    <property type="protein sequence ID" value="SPX60477.1"/>
    <property type="molecule type" value="Genomic_DNA"/>
</dbReference>
<feature type="transmembrane region" description="Helical" evidence="1">
    <location>
        <begin position="123"/>
        <end position="143"/>
    </location>
</feature>